<dbReference type="InterPro" id="IPR036974">
    <property type="entry name" value="PUA_sf"/>
</dbReference>
<dbReference type="FunFam" id="3.10.450.220:FF:000001">
    <property type="entry name" value="60S ribosome subunit biogenesis protein NIP7 homolog"/>
    <property type="match status" value="1"/>
</dbReference>
<keyword evidence="9" id="KW-1185">Reference proteome</keyword>
<evidence type="ECO:0000256" key="1">
    <source>
        <dbReference type="ARBA" id="ARBA00004604"/>
    </source>
</evidence>
<evidence type="ECO:0000313" key="9">
    <source>
        <dbReference type="Proteomes" id="UP000315496"/>
    </source>
</evidence>
<dbReference type="GO" id="GO:0042255">
    <property type="term" value="P:ribosome assembly"/>
    <property type="evidence" value="ECO:0007669"/>
    <property type="project" value="InterPro"/>
</dbReference>
<keyword evidence="4 6" id="KW-0694">RNA-binding</keyword>
<evidence type="ECO:0000259" key="7">
    <source>
        <dbReference type="SMART" id="SM00359"/>
    </source>
</evidence>
<dbReference type="FunFam" id="2.30.130.10:FF:000002">
    <property type="entry name" value="60S ribosome subunit biogenesis protein NIP7 homolog"/>
    <property type="match status" value="1"/>
</dbReference>
<evidence type="ECO:0000256" key="5">
    <source>
        <dbReference type="ARBA" id="ARBA00023242"/>
    </source>
</evidence>
<name>A0A4Z1T6Y7_GIAMU</name>
<organism evidence="8 9">
    <name type="scientific">Giardia muris</name>
    <dbReference type="NCBI Taxonomy" id="5742"/>
    <lineage>
        <taxon>Eukaryota</taxon>
        <taxon>Metamonada</taxon>
        <taxon>Diplomonadida</taxon>
        <taxon>Hexamitidae</taxon>
        <taxon>Giardiinae</taxon>
        <taxon>Giardia</taxon>
    </lineage>
</organism>
<dbReference type="PIRSF" id="PIRSF017190">
    <property type="entry name" value="Rbsml_synth_fac_NIP7"/>
    <property type="match status" value="1"/>
</dbReference>
<evidence type="ECO:0000256" key="3">
    <source>
        <dbReference type="ARBA" id="ARBA00022517"/>
    </source>
</evidence>
<dbReference type="InterPro" id="IPR005155">
    <property type="entry name" value="UPF0113_PUA"/>
</dbReference>
<dbReference type="OrthoDB" id="27490at2759"/>
<accession>A0A4Z1T6Y7</accession>
<dbReference type="CDD" id="cd21151">
    <property type="entry name" value="PUA_Nip7-like"/>
    <property type="match status" value="1"/>
</dbReference>
<comment type="similarity">
    <text evidence="2 6">Belongs to the NIP7 family.</text>
</comment>
<gene>
    <name evidence="8" type="ORF">GMRT_15317</name>
</gene>
<dbReference type="InterPro" id="IPR040598">
    <property type="entry name" value="NIP7_N"/>
</dbReference>
<dbReference type="InterPro" id="IPR015947">
    <property type="entry name" value="PUA-like_sf"/>
</dbReference>
<comment type="subcellular location">
    <subcellularLocation>
        <location evidence="1">Nucleus</location>
        <location evidence="1">Nucleolus</location>
    </subcellularLocation>
</comment>
<comment type="caution">
    <text evidence="8">The sequence shown here is derived from an EMBL/GenBank/DDBJ whole genome shotgun (WGS) entry which is preliminary data.</text>
</comment>
<dbReference type="InterPro" id="IPR055359">
    <property type="entry name" value="Nip7_N_euk"/>
</dbReference>
<dbReference type="InterPro" id="IPR002478">
    <property type="entry name" value="PUA"/>
</dbReference>
<evidence type="ECO:0000313" key="8">
    <source>
        <dbReference type="EMBL" id="TNJ28897.1"/>
    </source>
</evidence>
<sequence length="180" mass="20085">MRELKPSEAQAFFSKLAKYVGTSVEDLITREGGQFVFRIIKNRVYYMSNEVERVAHPVARKKLLGAGLLIGRFTHHGNFHIRITALPLLAMYAQYKVWLTPAAELSFLYKNDVMRSHIARMSDGIPENAGIVVFSTDGQPIGFGVSTKAGVDALRSDPASKIVIHQGDVGEYLRDQDTLF</sequence>
<dbReference type="Gene3D" id="2.30.130.10">
    <property type="entry name" value="PUA domain"/>
    <property type="match status" value="1"/>
</dbReference>
<dbReference type="Gene3D" id="3.10.450.220">
    <property type="match status" value="1"/>
</dbReference>
<dbReference type="EMBL" id="VDLU01000002">
    <property type="protein sequence ID" value="TNJ28897.1"/>
    <property type="molecule type" value="Genomic_DNA"/>
</dbReference>
<dbReference type="SUPFAM" id="SSF88802">
    <property type="entry name" value="Pre-PUA domain"/>
    <property type="match status" value="1"/>
</dbReference>
<evidence type="ECO:0000256" key="4">
    <source>
        <dbReference type="ARBA" id="ARBA00022884"/>
    </source>
</evidence>
<comment type="function">
    <text evidence="6">Required for proper 27S pre-rRNA processing and 60S ribosome subunit assembly.</text>
</comment>
<dbReference type="Proteomes" id="UP000315496">
    <property type="component" value="Chromosome 2"/>
</dbReference>
<evidence type="ECO:0000256" key="2">
    <source>
        <dbReference type="ARBA" id="ARBA00009895"/>
    </source>
</evidence>
<dbReference type="Pfam" id="PF17833">
    <property type="entry name" value="pre-PUA_NIP7"/>
    <property type="match status" value="1"/>
</dbReference>
<dbReference type="SMART" id="SM00359">
    <property type="entry name" value="PUA"/>
    <property type="match status" value="1"/>
</dbReference>
<feature type="domain" description="PUA" evidence="7">
    <location>
        <begin position="95"/>
        <end position="171"/>
    </location>
</feature>
<evidence type="ECO:0000256" key="6">
    <source>
        <dbReference type="PIRNR" id="PIRNR017190"/>
    </source>
</evidence>
<dbReference type="CDD" id="cd21146">
    <property type="entry name" value="Nip7_N_euk"/>
    <property type="match status" value="1"/>
</dbReference>
<dbReference type="AlphaFoldDB" id="A0A4Z1T6Y7"/>
<dbReference type="SUPFAM" id="SSF88697">
    <property type="entry name" value="PUA domain-like"/>
    <property type="match status" value="1"/>
</dbReference>
<dbReference type="PROSITE" id="PS50890">
    <property type="entry name" value="PUA"/>
    <property type="match status" value="1"/>
</dbReference>
<dbReference type="VEuPathDB" id="GiardiaDB:GMRT_15317"/>
<proteinExistence type="inferred from homology"/>
<dbReference type="GO" id="GO:0003723">
    <property type="term" value="F:RNA binding"/>
    <property type="evidence" value="ECO:0007669"/>
    <property type="project" value="UniProtKB-KW"/>
</dbReference>
<keyword evidence="3 6" id="KW-0690">Ribosome biogenesis</keyword>
<dbReference type="GO" id="GO:0005730">
    <property type="term" value="C:nucleolus"/>
    <property type="evidence" value="ECO:0007669"/>
    <property type="project" value="UniProtKB-SubCell"/>
</dbReference>
<comment type="subunit">
    <text evidence="6">Interacts with pre-ribosome complex.</text>
</comment>
<dbReference type="InterPro" id="IPR016686">
    <property type="entry name" value="Ribosomal_synth_fac_NIP7"/>
</dbReference>
<reference evidence="8 9" key="1">
    <citation type="submission" date="2019-05" db="EMBL/GenBank/DDBJ databases">
        <title>The compact genome of Giardia muris reveals important steps in the evolution of intestinal protozoan parasites.</title>
        <authorList>
            <person name="Xu F."/>
            <person name="Jimenez-Gonzalez A."/>
            <person name="Einarsson E."/>
            <person name="Astvaldsson A."/>
            <person name="Peirasmaki D."/>
            <person name="Eckmann L."/>
            <person name="Andersson J.O."/>
            <person name="Svard S.G."/>
            <person name="Jerlstrom-Hultqvist J."/>
        </authorList>
    </citation>
    <scope>NUCLEOTIDE SEQUENCE [LARGE SCALE GENOMIC DNA]</scope>
    <source>
        <strain evidence="8 9">Roberts-Thomson</strain>
    </source>
</reference>
<dbReference type="Pfam" id="PF03657">
    <property type="entry name" value="UPF0113"/>
    <property type="match status" value="1"/>
</dbReference>
<keyword evidence="5 6" id="KW-0539">Nucleus</keyword>
<protein>
    <recommendedName>
        <fullName evidence="6">60S ribosome subunit biogenesis protein NIP7 homolog</fullName>
    </recommendedName>
</protein>